<dbReference type="PROSITE" id="PS51819">
    <property type="entry name" value="VOC"/>
    <property type="match status" value="3"/>
</dbReference>
<evidence type="ECO:0000256" key="1">
    <source>
        <dbReference type="SAM" id="MobiDB-lite"/>
    </source>
</evidence>
<dbReference type="CDD" id="cd06587">
    <property type="entry name" value="VOC"/>
    <property type="match status" value="1"/>
</dbReference>
<proteinExistence type="predicted"/>
<gene>
    <name evidence="3" type="ORF">DLM86_16795</name>
</gene>
<feature type="domain" description="VOC" evidence="2">
    <location>
        <begin position="265"/>
        <end position="389"/>
    </location>
</feature>
<dbReference type="OrthoDB" id="2354281at2"/>
<dbReference type="InterPro" id="IPR052164">
    <property type="entry name" value="Anthracycline_SecMetBiosynth"/>
</dbReference>
<accession>A0A2V5K6M9</accession>
<reference evidence="3 4" key="1">
    <citation type="submission" date="2018-05" db="EMBL/GenBank/DDBJ databases">
        <title>Paenibacillus flagellatus sp. nov., isolated from selenium mineral soil.</title>
        <authorList>
            <person name="Dai X."/>
        </authorList>
    </citation>
    <scope>NUCLEOTIDE SEQUENCE [LARGE SCALE GENOMIC DNA]</scope>
    <source>
        <strain evidence="3 4">DXL2</strain>
    </source>
</reference>
<feature type="compositionally biased region" description="Basic and acidic residues" evidence="1">
    <location>
        <begin position="123"/>
        <end position="135"/>
    </location>
</feature>
<dbReference type="Pfam" id="PF00903">
    <property type="entry name" value="Glyoxalase"/>
    <property type="match status" value="3"/>
</dbReference>
<keyword evidence="4" id="KW-1185">Reference proteome</keyword>
<feature type="domain" description="VOC" evidence="2">
    <location>
        <begin position="11"/>
        <end position="127"/>
    </location>
</feature>
<dbReference type="InterPro" id="IPR029068">
    <property type="entry name" value="Glyas_Bleomycin-R_OHBP_Dase"/>
</dbReference>
<dbReference type="EMBL" id="QJVJ01000007">
    <property type="protein sequence ID" value="PYI53433.1"/>
    <property type="molecule type" value="Genomic_DNA"/>
</dbReference>
<dbReference type="InterPro" id="IPR037523">
    <property type="entry name" value="VOC_core"/>
</dbReference>
<name>A0A2V5K6M9_9BACL</name>
<feature type="domain" description="VOC" evidence="2">
    <location>
        <begin position="146"/>
        <end position="258"/>
    </location>
</feature>
<dbReference type="Proteomes" id="UP000247476">
    <property type="component" value="Unassembled WGS sequence"/>
</dbReference>
<evidence type="ECO:0000313" key="4">
    <source>
        <dbReference type="Proteomes" id="UP000247476"/>
    </source>
</evidence>
<dbReference type="SUPFAM" id="SSF54593">
    <property type="entry name" value="Glyoxalase/Bleomycin resistance protein/Dihydroxybiphenyl dioxygenase"/>
    <property type="match status" value="3"/>
</dbReference>
<dbReference type="RefSeq" id="WP_110841205.1">
    <property type="nucleotide sequence ID" value="NZ_QJVJ01000007.1"/>
</dbReference>
<dbReference type="Gene3D" id="3.10.180.10">
    <property type="entry name" value="2,3-Dihydroxybiphenyl 1,2-Dioxygenase, domain 1"/>
    <property type="match status" value="3"/>
</dbReference>
<feature type="region of interest" description="Disordered" evidence="1">
    <location>
        <begin position="123"/>
        <end position="142"/>
    </location>
</feature>
<dbReference type="AlphaFoldDB" id="A0A2V5K6M9"/>
<organism evidence="3 4">
    <name type="scientific">Paenibacillus flagellatus</name>
    <dbReference type="NCBI Taxonomy" id="2211139"/>
    <lineage>
        <taxon>Bacteria</taxon>
        <taxon>Bacillati</taxon>
        <taxon>Bacillota</taxon>
        <taxon>Bacilli</taxon>
        <taxon>Bacillales</taxon>
        <taxon>Paenibacillaceae</taxon>
        <taxon>Paenibacillus</taxon>
    </lineage>
</organism>
<protein>
    <recommendedName>
        <fullName evidence="2">VOC domain-containing protein</fullName>
    </recommendedName>
</protein>
<comment type="caution">
    <text evidence="3">The sequence shown here is derived from an EMBL/GenBank/DDBJ whole genome shotgun (WGS) entry which is preliminary data.</text>
</comment>
<sequence>MNKTQIPLHKRIAAVFMHAADLRRSAEWYGELLGWPVAEERLNRGPVYRFELPGTALVLDNGSFDEPDPGKRAAPQPLVMLACDDIDAAYDYIRTKAEPLSEPVRGPGTAFFDFRAPDGRVYRVGRPEDGDDGKPAPDSASPVRPRIGGVFINVRDMKASAAWISELLDVPLRAEETDDSIYVIPNVRGADLMLDDNRARRGETFEIPLMFDCTDIDAAYAHAASRGMSVFQPIERHGDVSFFTLRDPDGNLVMVCQSTEGEIDGYTLVQLPVTDLRRAVAFYTEVLGFVPEHPERPVAEHAFLRTRSGGGPGLHLLEVAESEFKTGHWSHGGKPVHGLELHSRDIRSLHKRLLKAGARIEAEPYFVEPCGRYVKFYDPDGHLLCVNQGM</sequence>
<dbReference type="InterPro" id="IPR004360">
    <property type="entry name" value="Glyas_Fos-R_dOase_dom"/>
</dbReference>
<evidence type="ECO:0000259" key="2">
    <source>
        <dbReference type="PROSITE" id="PS51819"/>
    </source>
</evidence>
<evidence type="ECO:0000313" key="3">
    <source>
        <dbReference type="EMBL" id="PYI53433.1"/>
    </source>
</evidence>
<dbReference type="PANTHER" id="PTHR33993">
    <property type="entry name" value="GLYOXALASE-RELATED"/>
    <property type="match status" value="1"/>
</dbReference>